<keyword evidence="6 10" id="KW-0472">Membrane</keyword>
<evidence type="ECO:0000256" key="7">
    <source>
        <dbReference type="ARBA" id="ARBA00023157"/>
    </source>
</evidence>
<evidence type="ECO:0000256" key="6">
    <source>
        <dbReference type="ARBA" id="ARBA00023136"/>
    </source>
</evidence>
<dbReference type="GO" id="GO:0005770">
    <property type="term" value="C:late endosome"/>
    <property type="evidence" value="ECO:0007669"/>
    <property type="project" value="TreeGrafter"/>
</dbReference>
<keyword evidence="2" id="KW-0813">Transport</keyword>
<dbReference type="GO" id="GO:0010008">
    <property type="term" value="C:endosome membrane"/>
    <property type="evidence" value="ECO:0007669"/>
    <property type="project" value="UniProtKB-SubCell"/>
</dbReference>
<name>A0A1X7RFP0_ZYMT9</name>
<gene>
    <name evidence="13" type="ORF">ZT3D7_G1377</name>
</gene>
<feature type="chain" id="PRO_5011965247" description="MRH domain-containing protein" evidence="11">
    <location>
        <begin position="20"/>
        <end position="346"/>
    </location>
</feature>
<evidence type="ECO:0000256" key="3">
    <source>
        <dbReference type="ARBA" id="ARBA00022692"/>
    </source>
</evidence>
<evidence type="ECO:0000313" key="13">
    <source>
        <dbReference type="EMBL" id="SMQ46232.1"/>
    </source>
</evidence>
<accession>A0A1X7RFP0</accession>
<proteinExistence type="predicted"/>
<evidence type="ECO:0000256" key="4">
    <source>
        <dbReference type="ARBA" id="ARBA00022729"/>
    </source>
</evidence>
<keyword evidence="8" id="KW-0325">Glycoprotein</keyword>
<dbReference type="Proteomes" id="UP000215127">
    <property type="component" value="Chromosome 1"/>
</dbReference>
<evidence type="ECO:0000256" key="10">
    <source>
        <dbReference type="SAM" id="Phobius"/>
    </source>
</evidence>
<evidence type="ECO:0000256" key="2">
    <source>
        <dbReference type="ARBA" id="ARBA00022448"/>
    </source>
</evidence>
<dbReference type="GO" id="GO:0000139">
    <property type="term" value="C:Golgi membrane"/>
    <property type="evidence" value="ECO:0007669"/>
    <property type="project" value="UniProtKB-SubCell"/>
</dbReference>
<keyword evidence="14" id="KW-1185">Reference proteome</keyword>
<dbReference type="SUPFAM" id="SSF50911">
    <property type="entry name" value="Mannose 6-phosphate receptor domain"/>
    <property type="match status" value="1"/>
</dbReference>
<keyword evidence="3 10" id="KW-0812">Transmembrane</keyword>
<evidence type="ECO:0000313" key="14">
    <source>
        <dbReference type="Proteomes" id="UP000215127"/>
    </source>
</evidence>
<keyword evidence="4 11" id="KW-0732">Signal</keyword>
<evidence type="ECO:0000256" key="8">
    <source>
        <dbReference type="ARBA" id="ARBA00023180"/>
    </source>
</evidence>
<feature type="transmembrane region" description="Helical" evidence="10">
    <location>
        <begin position="242"/>
        <end position="259"/>
    </location>
</feature>
<dbReference type="PANTHER" id="PTHR15071:SF0">
    <property type="entry name" value="MANNOSE 6-PHOSPHATE RECEPTOR-LIKE PROTEIN 1"/>
    <property type="match status" value="1"/>
</dbReference>
<feature type="compositionally biased region" description="Basic and acidic residues" evidence="9">
    <location>
        <begin position="322"/>
        <end position="338"/>
    </location>
</feature>
<dbReference type="InterPro" id="IPR044865">
    <property type="entry name" value="MRH_dom"/>
</dbReference>
<evidence type="ECO:0000259" key="12">
    <source>
        <dbReference type="PROSITE" id="PS51914"/>
    </source>
</evidence>
<dbReference type="Gene3D" id="2.70.130.10">
    <property type="entry name" value="Mannose-6-phosphate receptor binding domain"/>
    <property type="match status" value="2"/>
</dbReference>
<evidence type="ECO:0000256" key="5">
    <source>
        <dbReference type="ARBA" id="ARBA00022989"/>
    </source>
</evidence>
<dbReference type="PROSITE" id="PS51914">
    <property type="entry name" value="MRH"/>
    <property type="match status" value="1"/>
</dbReference>
<dbReference type="InterPro" id="IPR028927">
    <property type="entry name" value="Man-6-P_rcpt"/>
</dbReference>
<dbReference type="EMBL" id="LT853692">
    <property type="protein sequence ID" value="SMQ46232.1"/>
    <property type="molecule type" value="Genomic_DNA"/>
</dbReference>
<dbReference type="PANTHER" id="PTHR15071">
    <property type="entry name" value="MANNOSE-6-PHOSPHATE RECEPTOR FAMILY MEMBER"/>
    <property type="match status" value="1"/>
</dbReference>
<dbReference type="InterPro" id="IPR009011">
    <property type="entry name" value="Man6P_isomerase_rcpt-bd_dom_sf"/>
</dbReference>
<sequence>MNLLYYSLGIFLSLSSAHAASKDASKPDPPCGITSPSSGNFFDLSSLQVHDPATSKSKHPRQQSWNATGYDLGYNFTVNFCAPAIEKVEDVVGVDKDLWRNVSAYYEHDGKVFSIGQQNSELVMRGRKLVLNYTDGSPCDSGASKRSLGATELTAREIVDDDPKKGKDDDDDDDDDKKKEKHADKGRRKSTMISMLCDRDPLAPQLTLSFVGSLDECTYFFEGRSAAACATLNKTKGSLNPGGVFGVIVIIALLVYLAGGCVYNRTVLQQRGWSQVPNYHLWASILGFFKDIFIILTASCVRFLPSRRGYSRVQSGFGGSDGRGRGRGDSDAENRLIDELNEEWED</sequence>
<dbReference type="AlphaFoldDB" id="A0A1X7RFP0"/>
<evidence type="ECO:0000256" key="1">
    <source>
        <dbReference type="ARBA" id="ARBA00004308"/>
    </source>
</evidence>
<dbReference type="GO" id="GO:0007034">
    <property type="term" value="P:vacuolar transport"/>
    <property type="evidence" value="ECO:0007669"/>
    <property type="project" value="TreeGrafter"/>
</dbReference>
<reference evidence="13 14" key="1">
    <citation type="submission" date="2016-06" db="EMBL/GenBank/DDBJ databases">
        <authorList>
            <person name="Kjaerup R.B."/>
            <person name="Dalgaard T.S."/>
            <person name="Juul-Madsen H.R."/>
        </authorList>
    </citation>
    <scope>NUCLEOTIDE SEQUENCE [LARGE SCALE GENOMIC DNA]</scope>
</reference>
<keyword evidence="7" id="KW-1015">Disulfide bond</keyword>
<feature type="region of interest" description="Disordered" evidence="9">
    <location>
        <begin position="318"/>
        <end position="346"/>
    </location>
</feature>
<dbReference type="STRING" id="1276538.A0A1X7RFP0"/>
<feature type="signal peptide" evidence="11">
    <location>
        <begin position="1"/>
        <end position="19"/>
    </location>
</feature>
<keyword evidence="5 10" id="KW-1133">Transmembrane helix</keyword>
<feature type="region of interest" description="Disordered" evidence="9">
    <location>
        <begin position="155"/>
        <end position="187"/>
    </location>
</feature>
<evidence type="ECO:0000256" key="11">
    <source>
        <dbReference type="SAM" id="SignalP"/>
    </source>
</evidence>
<feature type="transmembrane region" description="Helical" evidence="10">
    <location>
        <begin position="279"/>
        <end position="304"/>
    </location>
</feature>
<feature type="compositionally biased region" description="Basic and acidic residues" evidence="9">
    <location>
        <begin position="155"/>
        <end position="168"/>
    </location>
</feature>
<comment type="subcellular location">
    <subcellularLocation>
        <location evidence="1">Endomembrane system</location>
    </subcellularLocation>
</comment>
<evidence type="ECO:0000256" key="9">
    <source>
        <dbReference type="SAM" id="MobiDB-lite"/>
    </source>
</evidence>
<protein>
    <recommendedName>
        <fullName evidence="12">MRH domain-containing protein</fullName>
    </recommendedName>
</protein>
<organism evidence="13 14">
    <name type="scientific">Zymoseptoria tritici (strain ST99CH_3D7)</name>
    <dbReference type="NCBI Taxonomy" id="1276538"/>
    <lineage>
        <taxon>Eukaryota</taxon>
        <taxon>Fungi</taxon>
        <taxon>Dikarya</taxon>
        <taxon>Ascomycota</taxon>
        <taxon>Pezizomycotina</taxon>
        <taxon>Dothideomycetes</taxon>
        <taxon>Dothideomycetidae</taxon>
        <taxon>Mycosphaerellales</taxon>
        <taxon>Mycosphaerellaceae</taxon>
        <taxon>Zymoseptoria</taxon>
    </lineage>
</organism>
<dbReference type="Pfam" id="PF02157">
    <property type="entry name" value="Man-6-P_recep"/>
    <property type="match status" value="1"/>
</dbReference>
<feature type="domain" description="MRH" evidence="12">
    <location>
        <begin position="29"/>
        <end position="231"/>
    </location>
</feature>